<evidence type="ECO:0000313" key="2">
    <source>
        <dbReference type="EMBL" id="CRG93742.1"/>
    </source>
</evidence>
<name>A0A1J1GMT4_PLAGA</name>
<dbReference type="GeneID" id="39729972"/>
<proteinExistence type="predicted"/>
<dbReference type="Proteomes" id="UP000220797">
    <property type="component" value="Unassembled WGS sequence"/>
</dbReference>
<reference evidence="2" key="1">
    <citation type="submission" date="2015-04" db="EMBL/GenBank/DDBJ databases">
        <authorList>
            <consortium name="Pathogen Informatics"/>
        </authorList>
    </citation>
    <scope>NUCLEOTIDE SEQUENCE [LARGE SCALE GENOMIC DNA]</scope>
    <source>
        <strain evidence="2">8A</strain>
    </source>
</reference>
<dbReference type="AlphaFoldDB" id="A0A1J1GMT4"/>
<accession>A0A1J1GMT4</accession>
<dbReference type="VEuPathDB" id="PlasmoDB:PGAL8A_00144800"/>
<evidence type="ECO:0000313" key="3">
    <source>
        <dbReference type="Proteomes" id="UP000220797"/>
    </source>
</evidence>
<organism evidence="2 3">
    <name type="scientific">Plasmodium gallinaceum</name>
    <dbReference type="NCBI Taxonomy" id="5849"/>
    <lineage>
        <taxon>Eukaryota</taxon>
        <taxon>Sar</taxon>
        <taxon>Alveolata</taxon>
        <taxon>Apicomplexa</taxon>
        <taxon>Aconoidasida</taxon>
        <taxon>Haemosporida</taxon>
        <taxon>Plasmodiidae</taxon>
        <taxon>Plasmodium</taxon>
        <taxon>Plasmodium (Haemamoeba)</taxon>
    </lineage>
</organism>
<keyword evidence="1" id="KW-0175">Coiled coil</keyword>
<gene>
    <name evidence="2" type="ORF">PGAL8A_00144800</name>
</gene>
<dbReference type="RefSeq" id="XP_028526564.1">
    <property type="nucleotide sequence ID" value="XM_028674987.1"/>
</dbReference>
<sequence>MSYGWLTESTVFKKKEEIIELSKDKLFNESKNNKKSENSIDKLNNIVNSYLQNIKEKKKNPIGKKKLSYFENLYNSKNDGVEKRNEQDKTNLSLKKKINKKEKYEQLKKKGSNNYNCLVNFELKKDLEHELEEIRKLKEKKIKNL</sequence>
<dbReference type="EMBL" id="CVMV01000019">
    <property type="protein sequence ID" value="CRG93742.1"/>
    <property type="molecule type" value="Genomic_DNA"/>
</dbReference>
<keyword evidence="3" id="KW-1185">Reference proteome</keyword>
<feature type="coiled-coil region" evidence="1">
    <location>
        <begin position="33"/>
        <end position="60"/>
    </location>
</feature>
<dbReference type="OMA" id="NDPKCLV"/>
<evidence type="ECO:0000256" key="1">
    <source>
        <dbReference type="SAM" id="Coils"/>
    </source>
</evidence>
<comment type="caution">
    <text evidence="2">The sequence shown here is derived from an EMBL/GenBank/DDBJ whole genome shotgun (WGS) entry which is preliminary data.</text>
</comment>
<protein>
    <submittedName>
        <fullName evidence="2">Uncharacterized protein</fullName>
    </submittedName>
</protein>